<feature type="region of interest" description="Disordered" evidence="1">
    <location>
        <begin position="512"/>
        <end position="563"/>
    </location>
</feature>
<dbReference type="EMBL" id="GG684654">
    <property type="protein sequence ID" value="EER00949.1"/>
    <property type="molecule type" value="Genomic_DNA"/>
</dbReference>
<keyword evidence="3" id="KW-1185">Reference proteome</keyword>
<feature type="compositionally biased region" description="Basic and acidic residues" evidence="1">
    <location>
        <begin position="768"/>
        <end position="777"/>
    </location>
</feature>
<evidence type="ECO:0000256" key="1">
    <source>
        <dbReference type="SAM" id="MobiDB-lite"/>
    </source>
</evidence>
<feature type="compositionally biased region" description="Basic and acidic residues" evidence="1">
    <location>
        <begin position="525"/>
        <end position="540"/>
    </location>
</feature>
<feature type="compositionally biased region" description="Basic and acidic residues" evidence="1">
    <location>
        <begin position="112"/>
        <end position="121"/>
    </location>
</feature>
<protein>
    <recommendedName>
        <fullName evidence="4">F-box domain-containing protein</fullName>
    </recommendedName>
</protein>
<dbReference type="InterPro" id="IPR032675">
    <property type="entry name" value="LRR_dom_sf"/>
</dbReference>
<organism evidence="3">
    <name type="scientific">Perkinsus marinus (strain ATCC 50983 / TXsc)</name>
    <dbReference type="NCBI Taxonomy" id="423536"/>
    <lineage>
        <taxon>Eukaryota</taxon>
        <taxon>Sar</taxon>
        <taxon>Alveolata</taxon>
        <taxon>Perkinsozoa</taxon>
        <taxon>Perkinsea</taxon>
        <taxon>Perkinsida</taxon>
        <taxon>Perkinsidae</taxon>
        <taxon>Perkinsus</taxon>
    </lineage>
</organism>
<feature type="region of interest" description="Disordered" evidence="1">
    <location>
        <begin position="623"/>
        <end position="680"/>
    </location>
</feature>
<dbReference type="GeneID" id="9057273"/>
<evidence type="ECO:0000313" key="3">
    <source>
        <dbReference type="Proteomes" id="UP000007800"/>
    </source>
</evidence>
<feature type="region of interest" description="Disordered" evidence="1">
    <location>
        <begin position="87"/>
        <end position="137"/>
    </location>
</feature>
<sequence>MEDASHHGAAVDTIIIDSDCDDDGTVHQNRMRSNELGDSSGTSLLYLNDEILASIFLWLLGPEDVAYRHILPMCSASSTLSGMDIAGVDEGQSNNKVEVGDDDNDEAMPQGHQEEALDNHHGQHNGPVSHRATLENSSTPVGAVLTGREILRSLCNRTRNIIDSLCGVLTIRVKDLVESAVISDSPTIAPATLPNRITCQNYIFDFTGIHSTSLRGPLNTIVNFINTTTYTQGLPPSRMAAATLLTPPARVHLLNINPWMLEPSSRCIRDVFGVVRDIEENNKKSCCFPQRMMDDISYNHSMLIDSSSSSSFPSRRIEVVRMTLCGFIIHQQELPPLKITLNNLRSLSLAYCTIPLTGLHAASPDTVRQVPWLPSMPMLESLELRHMVAVDSSGMMSLGHGLPILSIGDSVGLPDALLEGILHRIPNLRDLLIDSSASIMCPDIASNAPKLEHLAISHCPRLRPSSIEKEEAYPTTQQTMKIVREYEALLGGGESGRDTRLSIVRDSINNGMVNQKRSLAPSSKATRDHEVHDSTQREGEQPANEDDEKDSDDTGSVDDYRRLSNGDDLMLDLIIELTTAVALGLLARLVAVNEIMYSNYQQHQQHARGASATHSTLETFPTPVSPPILHRPDLSGIHMDDDDDDDEVSSPLVEIPSPTPRNPPSTDRRQPFIPPPPPPLISIVPPLPAMHTIQQLLLVHRMPMSGLELDAPSGSTQWDSSYKETMAVLISAPVKMAFEVLAGDNKSMDWGREGEEVEEEGKVSGVAADDRHNKEPVMDGDDGDPMSSSLVDARHRAVYEYGKAYQSMIDKFMSMRTAQVTVMSQLPERQQQQLLWKGLLIQSTGAFSREGAYSTKILTYRKTLLK</sequence>
<feature type="region of interest" description="Disordered" evidence="1">
    <location>
        <begin position="751"/>
        <end position="788"/>
    </location>
</feature>
<dbReference type="InParanoid" id="C5LR64"/>
<dbReference type="AlphaFoldDB" id="C5LR64"/>
<gene>
    <name evidence="2" type="ORF">Pmar_PMAR003020</name>
</gene>
<dbReference type="SUPFAM" id="SSF52047">
    <property type="entry name" value="RNI-like"/>
    <property type="match status" value="1"/>
</dbReference>
<name>C5LR64_PERM5</name>
<dbReference type="RefSeq" id="XP_002768231.1">
    <property type="nucleotide sequence ID" value="XM_002768185.1"/>
</dbReference>
<proteinExistence type="predicted"/>
<dbReference type="Gene3D" id="3.80.10.10">
    <property type="entry name" value="Ribonuclease Inhibitor"/>
    <property type="match status" value="1"/>
</dbReference>
<dbReference type="Proteomes" id="UP000007800">
    <property type="component" value="Unassembled WGS sequence"/>
</dbReference>
<accession>C5LR64</accession>
<feature type="compositionally biased region" description="Polar residues" evidence="1">
    <location>
        <begin position="512"/>
        <end position="524"/>
    </location>
</feature>
<dbReference type="OrthoDB" id="439199at2759"/>
<feature type="compositionally biased region" description="Acidic residues" evidence="1">
    <location>
        <begin position="543"/>
        <end position="556"/>
    </location>
</feature>
<evidence type="ECO:0000313" key="2">
    <source>
        <dbReference type="EMBL" id="EER00949.1"/>
    </source>
</evidence>
<reference evidence="2 3" key="1">
    <citation type="submission" date="2008-07" db="EMBL/GenBank/DDBJ databases">
        <authorList>
            <person name="El-Sayed N."/>
            <person name="Caler E."/>
            <person name="Inman J."/>
            <person name="Amedeo P."/>
            <person name="Hass B."/>
            <person name="Wortman J."/>
        </authorList>
    </citation>
    <scope>NUCLEOTIDE SEQUENCE [LARGE SCALE GENOMIC DNA]</scope>
    <source>
        <strain evidence="3">ATCC 50983 / TXsc</strain>
    </source>
</reference>
<evidence type="ECO:0008006" key="4">
    <source>
        <dbReference type="Google" id="ProtNLM"/>
    </source>
</evidence>